<evidence type="ECO:0000256" key="4">
    <source>
        <dbReference type="ARBA" id="ARBA00023235"/>
    </source>
</evidence>
<dbReference type="InterPro" id="IPR003762">
    <property type="entry name" value="Lara_isomerase"/>
</dbReference>
<accession>C4V1L4</accession>
<dbReference type="GO" id="GO:0019569">
    <property type="term" value="P:L-arabinose catabolic process to D-xylulose 5-phosphate"/>
    <property type="evidence" value="ECO:0007669"/>
    <property type="project" value="TreeGrafter"/>
</dbReference>
<dbReference type="STRING" id="638302.HMPREF0908_0408"/>
<dbReference type="InterPro" id="IPR009015">
    <property type="entry name" value="Fucose_isomerase_N/cen_sf"/>
</dbReference>
<dbReference type="Proteomes" id="UP000005309">
    <property type="component" value="Unassembled WGS sequence"/>
</dbReference>
<dbReference type="PANTHER" id="PTHR38464">
    <property type="entry name" value="L-ARABINOSE ISOMERASE"/>
    <property type="match status" value="1"/>
</dbReference>
<dbReference type="GO" id="GO:0046872">
    <property type="term" value="F:metal ion binding"/>
    <property type="evidence" value="ECO:0007669"/>
    <property type="project" value="UniProtKB-KW"/>
</dbReference>
<keyword evidence="1" id="KW-0479">Metal-binding</keyword>
<evidence type="ECO:0000256" key="2">
    <source>
        <dbReference type="ARBA" id="ARBA00022935"/>
    </source>
</evidence>
<dbReference type="HOGENOM" id="CLU_045786_1_0_9"/>
<evidence type="ECO:0008006" key="8">
    <source>
        <dbReference type="Google" id="ProtNLM"/>
    </source>
</evidence>
<keyword evidence="7" id="KW-1185">Reference proteome</keyword>
<dbReference type="InterPro" id="IPR038583">
    <property type="entry name" value="AraA_N_sf"/>
</dbReference>
<dbReference type="SUPFAM" id="SSF50443">
    <property type="entry name" value="FucI/AraA C-terminal domain-like"/>
    <property type="match status" value="1"/>
</dbReference>
<evidence type="ECO:0000256" key="3">
    <source>
        <dbReference type="ARBA" id="ARBA00023211"/>
    </source>
</evidence>
<evidence type="ECO:0000313" key="6">
    <source>
        <dbReference type="EMBL" id="EEQ49340.1"/>
    </source>
</evidence>
<keyword evidence="2" id="KW-0054">Arabinose catabolism</keyword>
<dbReference type="EMBL" id="ACLA01000005">
    <property type="protein sequence ID" value="EEQ49340.1"/>
    <property type="molecule type" value="Genomic_DNA"/>
</dbReference>
<proteinExistence type="predicted"/>
<gene>
    <name evidence="6" type="ORF">HMPREF0908_0408</name>
</gene>
<dbReference type="AlphaFoldDB" id="C4V1L4"/>
<comment type="caution">
    <text evidence="6">The sequence shown here is derived from an EMBL/GenBank/DDBJ whole genome shotgun (WGS) entry which is preliminary data.</text>
</comment>
<sequence>MNIEFSYEMKENQNMLVNTKAKVGVFSIALGAYLPQFPELVPEFRGQYEAFKKTLPGTVELVDGGFVTTKEESQAAGEKFRAADVDLVILQLLTYATSYNMLPAVKDLDVPVILVNVQKKKAADYQHTDIPTWLGTLYACGAVGEMAADLNRYGKRHAVITGVVEGGDPEVQREIADWCRAAQVRRRFRDTNIAQIGRPYPGMMDLYIDESNLYRRLGLYTKQFDWEKMWAIADNVADDAVIRAKAQEILDTFNIAGGATVDTVWDMAKYVVAFEQWAQEERLGLVASHYDGYAQGAAGKLDSMLIPAFSMLIQQGTACAVEGDMKVAMAMSIMKTICGTGQLSEMYSIDFNEDICIIGHSGSGDADISQAKKPTMKIVPVFHGKTGGGYLTQFYPPTDTPITYLAITQDGDGHFKFIVAEGVNESGEIFTFGDTNMRMRFTCGAREFCNRWSEAGPTHHMAAGAGRHIDTLLKVAKILDIPAEIVTR</sequence>
<dbReference type="Gene3D" id="3.40.50.10940">
    <property type="match status" value="1"/>
</dbReference>
<organism evidence="6 7">
    <name type="scientific">Selenomonas flueggei ATCC 43531</name>
    <dbReference type="NCBI Taxonomy" id="638302"/>
    <lineage>
        <taxon>Bacteria</taxon>
        <taxon>Bacillati</taxon>
        <taxon>Bacillota</taxon>
        <taxon>Negativicutes</taxon>
        <taxon>Selenomonadales</taxon>
        <taxon>Selenomonadaceae</taxon>
        <taxon>Selenomonas</taxon>
    </lineage>
</organism>
<dbReference type="GO" id="GO:0008733">
    <property type="term" value="F:L-arabinose isomerase activity"/>
    <property type="evidence" value="ECO:0007669"/>
    <property type="project" value="InterPro"/>
</dbReference>
<dbReference type="PANTHER" id="PTHR38464:SF1">
    <property type="entry name" value="L-ARABINOSE ISOMERASE"/>
    <property type="match status" value="1"/>
</dbReference>
<keyword evidence="3" id="KW-0464">Manganese</keyword>
<dbReference type="SUPFAM" id="SSF53743">
    <property type="entry name" value="FucI/AraA N-terminal and middle domains"/>
    <property type="match status" value="1"/>
</dbReference>
<evidence type="ECO:0000313" key="7">
    <source>
        <dbReference type="Proteomes" id="UP000005309"/>
    </source>
</evidence>
<evidence type="ECO:0000256" key="5">
    <source>
        <dbReference type="ARBA" id="ARBA00023277"/>
    </source>
</evidence>
<keyword evidence="4" id="KW-0413">Isomerase</keyword>
<protein>
    <recommendedName>
        <fullName evidence="8">L-arabinose isomerase</fullName>
    </recommendedName>
</protein>
<dbReference type="eggNOG" id="COG2407">
    <property type="taxonomic scope" value="Bacteria"/>
</dbReference>
<reference evidence="6 7" key="1">
    <citation type="submission" date="2009-04" db="EMBL/GenBank/DDBJ databases">
        <authorList>
            <person name="Qin X."/>
            <person name="Bachman B."/>
            <person name="Battles P."/>
            <person name="Bell A."/>
            <person name="Bess C."/>
            <person name="Bickham C."/>
            <person name="Chaboub L."/>
            <person name="Chen D."/>
            <person name="Coyle M."/>
            <person name="Deiros D.R."/>
            <person name="Dinh H."/>
            <person name="Forbes L."/>
            <person name="Fowler G."/>
            <person name="Francisco L."/>
            <person name="Fu Q."/>
            <person name="Gubbala S."/>
            <person name="Hale W."/>
            <person name="Han Y."/>
            <person name="Hemphill L."/>
            <person name="Highlander S.K."/>
            <person name="Hirani K."/>
            <person name="Hogues M."/>
            <person name="Jackson L."/>
            <person name="Jakkamsetti A."/>
            <person name="Javaid M."/>
            <person name="Jiang H."/>
            <person name="Korchina V."/>
            <person name="Kovar C."/>
            <person name="Lara F."/>
            <person name="Lee S."/>
            <person name="Mata R."/>
            <person name="Mathew T."/>
            <person name="Moen C."/>
            <person name="Morales K."/>
            <person name="Munidasa M."/>
            <person name="Nazareth L."/>
            <person name="Ngo R."/>
            <person name="Nguyen L."/>
            <person name="Okwuonu G."/>
            <person name="Ongeri F."/>
            <person name="Patil S."/>
            <person name="Petrosino J."/>
            <person name="Pham C."/>
            <person name="Pham P."/>
            <person name="Pu L.-L."/>
            <person name="Puazo M."/>
            <person name="Raj R."/>
            <person name="Reid J."/>
            <person name="Rouhana J."/>
            <person name="Saada N."/>
            <person name="Shang Y."/>
            <person name="Simmons D."/>
            <person name="Thornton R."/>
            <person name="Warren J."/>
            <person name="Weissenberger G."/>
            <person name="Zhang J."/>
            <person name="Zhang L."/>
            <person name="Zhou C."/>
            <person name="Zhu D."/>
            <person name="Muzny D."/>
            <person name="Worley K."/>
            <person name="Gibbs R."/>
        </authorList>
    </citation>
    <scope>NUCLEOTIDE SEQUENCE [LARGE SCALE GENOMIC DNA]</scope>
    <source>
        <strain evidence="6 7">ATCC 43531</strain>
    </source>
</reference>
<dbReference type="InterPro" id="IPR004216">
    <property type="entry name" value="Fuc/Ara_isomerase_C"/>
</dbReference>
<evidence type="ECO:0000256" key="1">
    <source>
        <dbReference type="ARBA" id="ARBA00022723"/>
    </source>
</evidence>
<keyword evidence="5" id="KW-0119">Carbohydrate metabolism</keyword>
<name>C4V1L4_9FIRM</name>
<dbReference type="GO" id="GO:0005829">
    <property type="term" value="C:cytosol"/>
    <property type="evidence" value="ECO:0007669"/>
    <property type="project" value="TreeGrafter"/>
</dbReference>